<name>A0ABP4LUG3_9ACTN</name>
<gene>
    <name evidence="1" type="ORF">GCM10009827_056570</name>
</gene>
<dbReference type="EMBL" id="BAAAQD010000011">
    <property type="protein sequence ID" value="GAA1531521.1"/>
    <property type="molecule type" value="Genomic_DNA"/>
</dbReference>
<dbReference type="Proteomes" id="UP001501470">
    <property type="component" value="Unassembled WGS sequence"/>
</dbReference>
<protein>
    <submittedName>
        <fullName evidence="1">Uncharacterized protein</fullName>
    </submittedName>
</protein>
<proteinExistence type="predicted"/>
<organism evidence="1 2">
    <name type="scientific">Dactylosporangium maewongense</name>
    <dbReference type="NCBI Taxonomy" id="634393"/>
    <lineage>
        <taxon>Bacteria</taxon>
        <taxon>Bacillati</taxon>
        <taxon>Actinomycetota</taxon>
        <taxon>Actinomycetes</taxon>
        <taxon>Micromonosporales</taxon>
        <taxon>Micromonosporaceae</taxon>
        <taxon>Dactylosporangium</taxon>
    </lineage>
</organism>
<reference evidence="2" key="1">
    <citation type="journal article" date="2019" name="Int. J. Syst. Evol. Microbiol.">
        <title>The Global Catalogue of Microorganisms (GCM) 10K type strain sequencing project: providing services to taxonomists for standard genome sequencing and annotation.</title>
        <authorList>
            <consortium name="The Broad Institute Genomics Platform"/>
            <consortium name="The Broad Institute Genome Sequencing Center for Infectious Disease"/>
            <person name="Wu L."/>
            <person name="Ma J."/>
        </authorList>
    </citation>
    <scope>NUCLEOTIDE SEQUENCE [LARGE SCALE GENOMIC DNA]</scope>
    <source>
        <strain evidence="2">JCM 15933</strain>
    </source>
</reference>
<comment type="caution">
    <text evidence="1">The sequence shown here is derived from an EMBL/GenBank/DDBJ whole genome shotgun (WGS) entry which is preliminary data.</text>
</comment>
<keyword evidence="2" id="KW-1185">Reference proteome</keyword>
<evidence type="ECO:0000313" key="1">
    <source>
        <dbReference type="EMBL" id="GAA1531521.1"/>
    </source>
</evidence>
<sequence length="155" mass="17414">MCSAYTNFTIWQTSNEWARVSERTCVDWINYGNQVRARGEFRIDWPVDCSVSLPPGASCPLSRLTKAKNLALHELQVSIGWNLAGRVSQGTCTWKKQYRAPSVLTTTAPTFNCQSNWYSHPRGTYTAWTSAMGDVMSDGDGWRTLPRDQHGVSFG</sequence>
<accession>A0ABP4LUG3</accession>
<evidence type="ECO:0000313" key="2">
    <source>
        <dbReference type="Proteomes" id="UP001501470"/>
    </source>
</evidence>